<evidence type="ECO:0000313" key="14">
    <source>
        <dbReference type="EMBL" id="KAL0953876.1"/>
    </source>
</evidence>
<proteinExistence type="inferred from homology"/>
<dbReference type="InterPro" id="IPR005844">
    <property type="entry name" value="A-D-PHexomutase_a/b/a-I"/>
</dbReference>
<dbReference type="EC" id="5.4.2.2" evidence="4"/>
<evidence type="ECO:0000256" key="3">
    <source>
        <dbReference type="ARBA" id="ARBA00010231"/>
    </source>
</evidence>
<evidence type="ECO:0000256" key="8">
    <source>
        <dbReference type="ARBA" id="ARBA00023235"/>
    </source>
</evidence>
<dbReference type="Pfam" id="PF02879">
    <property type="entry name" value="PGM_PMM_II"/>
    <property type="match status" value="1"/>
</dbReference>
<keyword evidence="5" id="KW-0597">Phosphoprotein</keyword>
<dbReference type="Proteomes" id="UP001556367">
    <property type="component" value="Unassembled WGS sequence"/>
</dbReference>
<keyword evidence="7 9" id="KW-0460">Magnesium</keyword>
<dbReference type="InterPro" id="IPR016066">
    <property type="entry name" value="A-D-PHexomutase_CS"/>
</dbReference>
<dbReference type="SUPFAM" id="SSF55957">
    <property type="entry name" value="Phosphoglucomutase, C-terminal domain"/>
    <property type="match status" value="1"/>
</dbReference>
<dbReference type="NCBIfam" id="NF005737">
    <property type="entry name" value="PRK07564.1-1"/>
    <property type="match status" value="1"/>
</dbReference>
<dbReference type="InterPro" id="IPR005846">
    <property type="entry name" value="A-D-PHexomutase_a/b/a-III"/>
</dbReference>
<feature type="domain" description="Alpha-D-phosphohexomutase alpha/beta/alpha" evidence="13">
    <location>
        <begin position="315"/>
        <end position="404"/>
    </location>
</feature>
<reference evidence="15" key="1">
    <citation type="submission" date="2024-06" db="EMBL/GenBank/DDBJ databases">
        <title>Multi-omics analyses provide insights into the biosynthesis of the anticancer antibiotic pleurotin in Hohenbuehelia grisea.</title>
        <authorList>
            <person name="Weaver J.A."/>
            <person name="Alberti F."/>
        </authorList>
    </citation>
    <scope>NUCLEOTIDE SEQUENCE [LARGE SCALE GENOMIC DNA]</scope>
    <source>
        <strain evidence="15">T-177</strain>
    </source>
</reference>
<evidence type="ECO:0000256" key="7">
    <source>
        <dbReference type="ARBA" id="ARBA00022842"/>
    </source>
</evidence>
<gene>
    <name evidence="14" type="ORF">HGRIS_005050</name>
</gene>
<evidence type="ECO:0000313" key="15">
    <source>
        <dbReference type="Proteomes" id="UP001556367"/>
    </source>
</evidence>
<dbReference type="PRINTS" id="PR00509">
    <property type="entry name" value="PGMPMM"/>
</dbReference>
<accession>A0ABR3JF97</accession>
<dbReference type="CDD" id="cd03085">
    <property type="entry name" value="PGM1"/>
    <property type="match status" value="1"/>
</dbReference>
<feature type="region of interest" description="Disordered" evidence="10">
    <location>
        <begin position="1"/>
        <end position="20"/>
    </location>
</feature>
<name>A0ABR3JF97_9AGAR</name>
<dbReference type="InterPro" id="IPR045244">
    <property type="entry name" value="PGM"/>
</dbReference>
<dbReference type="Gene3D" id="3.30.310.50">
    <property type="entry name" value="Alpha-D-phosphohexomutase, C-terminal domain"/>
    <property type="match status" value="1"/>
</dbReference>
<evidence type="ECO:0000259" key="11">
    <source>
        <dbReference type="Pfam" id="PF02878"/>
    </source>
</evidence>
<evidence type="ECO:0000259" key="12">
    <source>
        <dbReference type="Pfam" id="PF02879"/>
    </source>
</evidence>
<dbReference type="Gene3D" id="3.40.120.10">
    <property type="entry name" value="Alpha-D-Glucose-1,6-Bisphosphate, subunit A, domain 3"/>
    <property type="match status" value="3"/>
</dbReference>
<dbReference type="InterPro" id="IPR016055">
    <property type="entry name" value="A-D-PHexomutase_a/b/a-I/II/III"/>
</dbReference>
<dbReference type="PANTHER" id="PTHR22573:SF2">
    <property type="entry name" value="PHOSPHOGLUCOMUTASE"/>
    <property type="match status" value="1"/>
</dbReference>
<keyword evidence="6 9" id="KW-0479">Metal-binding</keyword>
<evidence type="ECO:0000256" key="9">
    <source>
        <dbReference type="RuleBase" id="RU004326"/>
    </source>
</evidence>
<dbReference type="Pfam" id="PF24947">
    <property type="entry name" value="PGM1_C_vert_fung"/>
    <property type="match status" value="1"/>
</dbReference>
<keyword evidence="8" id="KW-0413">Isomerase</keyword>
<dbReference type="EMBL" id="JASNQZ010000008">
    <property type="protein sequence ID" value="KAL0953876.1"/>
    <property type="molecule type" value="Genomic_DNA"/>
</dbReference>
<sequence length="563" mass="61061">MSFQVQEISTKPFEGQKPGTSGLRKRVKVFQQEHYTENFIQAIFDSIDAKDQTLVIGGDGRYFSPETVQTILKIGSANGVAKFIVGKDSILSTPAASNVIRKYKAYGGILLTASHNPGGPDNDFGIKYNVSNGGPAPESVTNKIFEKTKTIKSYKVIEAPPVDLSKISETTYGPTKVSIIDSVADYLTLLEEIFDFNLIKSFLQAHKSDFKVLFDGLHGVTGPYARAILVNALGLPESSVQNCVPLPDFGGGHPDPNLTYAHTLVEAVEKNNIAFGAASDGDGDRNMIYGKGAFVTPSDSVAIIAHWADVIPYFKKTGVKGLARSMPTSKAIDLVAQKKGFEYFEVPTGWKFFGNLMDAGRLSICGEESFGTGSDHIREKDGIWAIIAWLNIIAAANAKSDKLIGINDLLYAHYETYGRSFFSRYDYEEVPSDGANALVAHLNEALNSGSLNNTTHKSSNGAEFTVSGLYDFEYKDPIDHSISSNQGQVITFSDGSRVVFRLSGTGSQGATVRLYVERYVAADAGPAELRKEAAEGLKGLIEVALELSKLKHFLGRDKPTVIT</sequence>
<organism evidence="14 15">
    <name type="scientific">Hohenbuehelia grisea</name>
    <dbReference type="NCBI Taxonomy" id="104357"/>
    <lineage>
        <taxon>Eukaryota</taxon>
        <taxon>Fungi</taxon>
        <taxon>Dikarya</taxon>
        <taxon>Basidiomycota</taxon>
        <taxon>Agaricomycotina</taxon>
        <taxon>Agaricomycetes</taxon>
        <taxon>Agaricomycetidae</taxon>
        <taxon>Agaricales</taxon>
        <taxon>Pleurotineae</taxon>
        <taxon>Pleurotaceae</taxon>
        <taxon>Hohenbuehelia</taxon>
    </lineage>
</organism>
<evidence type="ECO:0000256" key="2">
    <source>
        <dbReference type="ARBA" id="ARBA00001946"/>
    </source>
</evidence>
<dbReference type="SUPFAM" id="SSF53738">
    <property type="entry name" value="Phosphoglucomutase, first 3 domains"/>
    <property type="match status" value="3"/>
</dbReference>
<dbReference type="Pfam" id="PF02878">
    <property type="entry name" value="PGM_PMM_I"/>
    <property type="match status" value="1"/>
</dbReference>
<feature type="domain" description="Alpha-D-phosphohexomutase alpha/beta/alpha" evidence="11">
    <location>
        <begin position="16"/>
        <end position="154"/>
    </location>
</feature>
<evidence type="ECO:0000256" key="1">
    <source>
        <dbReference type="ARBA" id="ARBA00000443"/>
    </source>
</evidence>
<comment type="caution">
    <text evidence="14">The sequence shown here is derived from an EMBL/GenBank/DDBJ whole genome shotgun (WGS) entry which is preliminary data.</text>
</comment>
<comment type="similarity">
    <text evidence="3 9">Belongs to the phosphohexose mutase family.</text>
</comment>
<keyword evidence="15" id="KW-1185">Reference proteome</keyword>
<evidence type="ECO:0000256" key="4">
    <source>
        <dbReference type="ARBA" id="ARBA00012728"/>
    </source>
</evidence>
<evidence type="ECO:0000256" key="10">
    <source>
        <dbReference type="SAM" id="MobiDB-lite"/>
    </source>
</evidence>
<protein>
    <recommendedName>
        <fullName evidence="4">phosphoglucomutase (alpha-D-glucose-1,6-bisphosphate-dependent)</fullName>
        <ecNumber evidence="4">5.4.2.2</ecNumber>
    </recommendedName>
</protein>
<feature type="domain" description="Alpha-D-phosphohexomutase alpha/beta/alpha" evidence="12">
    <location>
        <begin position="204"/>
        <end position="289"/>
    </location>
</feature>
<dbReference type="InterPro" id="IPR005841">
    <property type="entry name" value="Alpha-D-phosphohexomutase_SF"/>
</dbReference>
<evidence type="ECO:0000256" key="6">
    <source>
        <dbReference type="ARBA" id="ARBA00022723"/>
    </source>
</evidence>
<dbReference type="InterPro" id="IPR005845">
    <property type="entry name" value="A-D-PHexomutase_a/b/a-II"/>
</dbReference>
<comment type="catalytic activity">
    <reaction evidence="1">
        <text>alpha-D-glucose 1-phosphate = alpha-D-glucose 6-phosphate</text>
        <dbReference type="Rhea" id="RHEA:23536"/>
        <dbReference type="ChEBI" id="CHEBI:58225"/>
        <dbReference type="ChEBI" id="CHEBI:58601"/>
        <dbReference type="EC" id="5.4.2.2"/>
    </reaction>
</comment>
<evidence type="ECO:0000259" key="13">
    <source>
        <dbReference type="Pfam" id="PF02880"/>
    </source>
</evidence>
<dbReference type="PANTHER" id="PTHR22573">
    <property type="entry name" value="PHOSPHOHEXOMUTASE FAMILY MEMBER"/>
    <property type="match status" value="1"/>
</dbReference>
<dbReference type="InterPro" id="IPR036900">
    <property type="entry name" value="A-D-PHexomutase_C_sf"/>
</dbReference>
<dbReference type="PROSITE" id="PS00710">
    <property type="entry name" value="PGM_PMM"/>
    <property type="match status" value="1"/>
</dbReference>
<dbReference type="Pfam" id="PF02880">
    <property type="entry name" value="PGM_PMM_III"/>
    <property type="match status" value="1"/>
</dbReference>
<evidence type="ECO:0000256" key="5">
    <source>
        <dbReference type="ARBA" id="ARBA00022553"/>
    </source>
</evidence>
<comment type="cofactor">
    <cofactor evidence="2">
        <name>Mg(2+)</name>
        <dbReference type="ChEBI" id="CHEBI:18420"/>
    </cofactor>
</comment>